<dbReference type="EMBL" id="HG806071">
    <property type="protein sequence ID" value="CDW56721.1"/>
    <property type="molecule type" value="Genomic_DNA"/>
</dbReference>
<keyword evidence="2" id="KW-0271">Exosome</keyword>
<dbReference type="GO" id="GO:0005730">
    <property type="term" value="C:nucleolus"/>
    <property type="evidence" value="ECO:0007669"/>
    <property type="project" value="UniProtKB-SubCell"/>
</dbReference>
<evidence type="ECO:0000256" key="2">
    <source>
        <dbReference type="ARBA" id="ARBA00022835"/>
    </source>
</evidence>
<dbReference type="InterPro" id="IPR039771">
    <property type="entry name" value="Csl4"/>
</dbReference>
<keyword evidence="4" id="KW-1185">Reference proteome</keyword>
<organism evidence="3 4">
    <name type="scientific">Trichuris trichiura</name>
    <name type="common">Whipworm</name>
    <name type="synonym">Trichocephalus trichiurus</name>
    <dbReference type="NCBI Taxonomy" id="36087"/>
    <lineage>
        <taxon>Eukaryota</taxon>
        <taxon>Metazoa</taxon>
        <taxon>Ecdysozoa</taxon>
        <taxon>Nematoda</taxon>
        <taxon>Enoplea</taxon>
        <taxon>Dorylaimia</taxon>
        <taxon>Trichinellida</taxon>
        <taxon>Trichuridae</taxon>
        <taxon>Trichuris</taxon>
    </lineage>
</organism>
<dbReference type="InterPro" id="IPR012340">
    <property type="entry name" value="NA-bd_OB-fold"/>
</dbReference>
<comment type="subcellular location">
    <subcellularLocation>
        <location evidence="1">Nucleus</location>
        <location evidence="1">Nucleolus</location>
    </subcellularLocation>
</comment>
<accession>A0A077Z933</accession>
<gene>
    <name evidence="3" type="ORF">TTRE_0000500301</name>
</gene>
<dbReference type="GO" id="GO:0006396">
    <property type="term" value="P:RNA processing"/>
    <property type="evidence" value="ECO:0007669"/>
    <property type="project" value="InterPro"/>
</dbReference>
<reference evidence="3" key="1">
    <citation type="submission" date="2014-01" db="EMBL/GenBank/DDBJ databases">
        <authorList>
            <person name="Aslett M."/>
        </authorList>
    </citation>
    <scope>NUCLEOTIDE SEQUENCE</scope>
</reference>
<protein>
    <submittedName>
        <fullName evidence="3">EXOSC1 domain containing protein</fullName>
    </submittedName>
</protein>
<dbReference type="Gene3D" id="2.40.50.100">
    <property type="match status" value="1"/>
</dbReference>
<dbReference type="SUPFAM" id="SSF50249">
    <property type="entry name" value="Nucleic acid-binding proteins"/>
    <property type="match status" value="1"/>
</dbReference>
<dbReference type="PANTHER" id="PTHR12686:SF8">
    <property type="entry name" value="EXOSOME COMPLEX COMPONENT CSL4"/>
    <property type="match status" value="1"/>
</dbReference>
<sequence>MANLSDLLLESVRYCPTLTTARGFAIKAIAVAEITFRLLCPGAMPQSDKFDSLNGTPVIPGDKIVKYEPILVAGEGCTIMYSCIYATLVGYVSVKPVGNSAYAVIDVEPNKSSGDDLPKIGSLVTCRILNVTASYATCAILAVMNKPVSKPYSGVIRKEDTVTKRKEQANVLKFVGSGDIVLAKVHKMFGCSDRAIRCEECCIEEERKVAIGSRALALRSLSSGPDDSYTNGT</sequence>
<dbReference type="Proteomes" id="UP000030665">
    <property type="component" value="Unassembled WGS sequence"/>
</dbReference>
<dbReference type="GO" id="GO:0005737">
    <property type="term" value="C:cytoplasm"/>
    <property type="evidence" value="ECO:0007669"/>
    <property type="project" value="TreeGrafter"/>
</dbReference>
<dbReference type="GO" id="GO:0000176">
    <property type="term" value="C:nuclear exosome (RNase complex)"/>
    <property type="evidence" value="ECO:0007669"/>
    <property type="project" value="TreeGrafter"/>
</dbReference>
<name>A0A077Z933_TRITR</name>
<dbReference type="PANTHER" id="PTHR12686">
    <property type="entry name" value="3'-5' EXORIBONUCLEASE CSL4-RELATED"/>
    <property type="match status" value="1"/>
</dbReference>
<proteinExistence type="predicted"/>
<dbReference type="AlphaFoldDB" id="A0A077Z933"/>
<evidence type="ECO:0000256" key="1">
    <source>
        <dbReference type="ARBA" id="ARBA00004604"/>
    </source>
</evidence>
<evidence type="ECO:0000313" key="3">
    <source>
        <dbReference type="EMBL" id="CDW56721.1"/>
    </source>
</evidence>
<dbReference type="STRING" id="36087.A0A077Z933"/>
<reference evidence="3" key="2">
    <citation type="submission" date="2014-03" db="EMBL/GenBank/DDBJ databases">
        <title>The whipworm genome and dual-species transcriptomics of an intimate host-pathogen interaction.</title>
        <authorList>
            <person name="Foth B.J."/>
            <person name="Tsai I.J."/>
            <person name="Reid A.J."/>
            <person name="Bancroft A.J."/>
            <person name="Nichol S."/>
            <person name="Tracey A."/>
            <person name="Holroyd N."/>
            <person name="Cotton J.A."/>
            <person name="Stanley E.J."/>
            <person name="Zarowiecki M."/>
            <person name="Liu J.Z."/>
            <person name="Huckvale T."/>
            <person name="Cooper P.J."/>
            <person name="Grencis R.K."/>
            <person name="Berriman M."/>
        </authorList>
    </citation>
    <scope>NUCLEOTIDE SEQUENCE [LARGE SCALE GENOMIC DNA]</scope>
</reference>
<dbReference type="OrthoDB" id="440760at2759"/>
<dbReference type="Gene3D" id="2.40.50.140">
    <property type="entry name" value="Nucleic acid-binding proteins"/>
    <property type="match status" value="1"/>
</dbReference>
<evidence type="ECO:0000313" key="4">
    <source>
        <dbReference type="Proteomes" id="UP000030665"/>
    </source>
</evidence>